<feature type="transmembrane region" description="Helical" evidence="11">
    <location>
        <begin position="219"/>
        <end position="237"/>
    </location>
</feature>
<feature type="transmembrane region" description="Helical" evidence="11">
    <location>
        <begin position="153"/>
        <end position="177"/>
    </location>
</feature>
<dbReference type="Proteomes" id="UP000005387">
    <property type="component" value="Unassembled WGS sequence"/>
</dbReference>
<feature type="transmembrane region" description="Helical" evidence="11">
    <location>
        <begin position="92"/>
        <end position="111"/>
    </location>
</feature>
<gene>
    <name evidence="13" type="ORF">PaecuDRAFT_1101</name>
</gene>
<feature type="transmembrane region" description="Helical" evidence="11">
    <location>
        <begin position="123"/>
        <end position="141"/>
    </location>
</feature>
<dbReference type="GO" id="GO:1902600">
    <property type="term" value="P:proton transmembrane transport"/>
    <property type="evidence" value="ECO:0007669"/>
    <property type="project" value="InterPro"/>
</dbReference>
<dbReference type="AlphaFoldDB" id="E0I629"/>
<keyword evidence="10" id="KW-0739">Sodium transport</keyword>
<dbReference type="InterPro" id="IPR004771">
    <property type="entry name" value="K/H_exchanger"/>
</dbReference>
<evidence type="ECO:0000256" key="9">
    <source>
        <dbReference type="ARBA" id="ARBA00023136"/>
    </source>
</evidence>
<dbReference type="EMBL" id="AEDD01000002">
    <property type="protein sequence ID" value="EFM12421.1"/>
    <property type="molecule type" value="Genomic_DNA"/>
</dbReference>
<dbReference type="GO" id="GO:0006814">
    <property type="term" value="P:sodium ion transport"/>
    <property type="evidence" value="ECO:0007669"/>
    <property type="project" value="UniProtKB-KW"/>
</dbReference>
<evidence type="ECO:0000256" key="3">
    <source>
        <dbReference type="ARBA" id="ARBA00022448"/>
    </source>
</evidence>
<feature type="transmembrane region" description="Helical" evidence="11">
    <location>
        <begin position="298"/>
        <end position="319"/>
    </location>
</feature>
<feature type="transmembrane region" description="Helical" evidence="11">
    <location>
        <begin position="243"/>
        <end position="261"/>
    </location>
</feature>
<dbReference type="Gene3D" id="1.20.1530.20">
    <property type="match status" value="1"/>
</dbReference>
<keyword evidence="3" id="KW-0813">Transport</keyword>
<feature type="transmembrane region" description="Helical" evidence="11">
    <location>
        <begin position="189"/>
        <end position="207"/>
    </location>
</feature>
<comment type="subcellular location">
    <subcellularLocation>
        <location evidence="1">Membrane</location>
        <topology evidence="1">Multi-pass membrane protein</topology>
    </subcellularLocation>
</comment>
<dbReference type="GO" id="GO:0008324">
    <property type="term" value="F:monoatomic cation transmembrane transporter activity"/>
    <property type="evidence" value="ECO:0007669"/>
    <property type="project" value="InterPro"/>
</dbReference>
<evidence type="ECO:0000256" key="6">
    <source>
        <dbReference type="ARBA" id="ARBA00022989"/>
    </source>
</evidence>
<dbReference type="NCBIfam" id="TIGR00932">
    <property type="entry name" value="2a37"/>
    <property type="match status" value="1"/>
</dbReference>
<name>E0I629_9BACL</name>
<dbReference type="GO" id="GO:0016020">
    <property type="term" value="C:membrane"/>
    <property type="evidence" value="ECO:0007669"/>
    <property type="project" value="UniProtKB-SubCell"/>
</dbReference>
<evidence type="ECO:0000256" key="8">
    <source>
        <dbReference type="ARBA" id="ARBA00023065"/>
    </source>
</evidence>
<feature type="domain" description="Cation/H+ exchanger transmembrane" evidence="12">
    <location>
        <begin position="26"/>
        <end position="381"/>
    </location>
</feature>
<dbReference type="PANTHER" id="PTHR43562:SF3">
    <property type="entry name" value="SODIUM ION_PROTON EXCHANGER (EUROFUNG)"/>
    <property type="match status" value="1"/>
</dbReference>
<evidence type="ECO:0000256" key="4">
    <source>
        <dbReference type="ARBA" id="ARBA00022449"/>
    </source>
</evidence>
<keyword evidence="6 11" id="KW-1133">Transmembrane helix</keyword>
<proteinExistence type="inferred from homology"/>
<feature type="transmembrane region" description="Helical" evidence="11">
    <location>
        <begin position="38"/>
        <end position="56"/>
    </location>
</feature>
<comment type="similarity">
    <text evidence="2">Belongs to the monovalent cation:proton antiporter 2 (CPA2) transporter (TC 2.A.37) family.</text>
</comment>
<keyword evidence="4" id="KW-0050">Antiport</keyword>
<evidence type="ECO:0000313" key="13">
    <source>
        <dbReference type="EMBL" id="EFM12421.1"/>
    </source>
</evidence>
<evidence type="ECO:0000256" key="2">
    <source>
        <dbReference type="ARBA" id="ARBA00005551"/>
    </source>
</evidence>
<organism evidence="13 14">
    <name type="scientific">Paenibacillus curdlanolyticus YK9</name>
    <dbReference type="NCBI Taxonomy" id="717606"/>
    <lineage>
        <taxon>Bacteria</taxon>
        <taxon>Bacillati</taxon>
        <taxon>Bacillota</taxon>
        <taxon>Bacilli</taxon>
        <taxon>Bacillales</taxon>
        <taxon>Paenibacillaceae</taxon>
        <taxon>Paenibacillus</taxon>
    </lineage>
</organism>
<feature type="transmembrane region" description="Helical" evidence="11">
    <location>
        <begin position="6"/>
        <end position="26"/>
    </location>
</feature>
<keyword evidence="7" id="KW-0915">Sodium</keyword>
<dbReference type="STRING" id="717606.PaecuDRAFT_1101"/>
<dbReference type="GO" id="GO:0015297">
    <property type="term" value="F:antiporter activity"/>
    <property type="evidence" value="ECO:0007669"/>
    <property type="project" value="UniProtKB-KW"/>
</dbReference>
<evidence type="ECO:0000256" key="11">
    <source>
        <dbReference type="SAM" id="Phobius"/>
    </source>
</evidence>
<dbReference type="PANTHER" id="PTHR43562">
    <property type="entry name" value="NAPA-TYPE SODIUM/HYDROGEN ANTIPORTER"/>
    <property type="match status" value="1"/>
</dbReference>
<evidence type="ECO:0000313" key="14">
    <source>
        <dbReference type="Proteomes" id="UP000005387"/>
    </source>
</evidence>
<keyword evidence="5 11" id="KW-0812">Transmembrane</keyword>
<evidence type="ECO:0000256" key="5">
    <source>
        <dbReference type="ARBA" id="ARBA00022692"/>
    </source>
</evidence>
<feature type="transmembrane region" description="Helical" evidence="11">
    <location>
        <begin position="361"/>
        <end position="380"/>
    </location>
</feature>
<keyword evidence="14" id="KW-1185">Reference proteome</keyword>
<feature type="transmembrane region" description="Helical" evidence="11">
    <location>
        <begin position="273"/>
        <end position="292"/>
    </location>
</feature>
<protein>
    <submittedName>
        <fullName evidence="13">Potassium efflux system protein</fullName>
    </submittedName>
</protein>
<reference evidence="13 14" key="1">
    <citation type="submission" date="2010-07" db="EMBL/GenBank/DDBJ databases">
        <title>The draft genome of Paenibacillus curdlanolyticus YK9.</title>
        <authorList>
            <consortium name="US DOE Joint Genome Institute (JGI-PGF)"/>
            <person name="Lucas S."/>
            <person name="Copeland A."/>
            <person name="Lapidus A."/>
            <person name="Cheng J.-F."/>
            <person name="Bruce D."/>
            <person name="Goodwin L."/>
            <person name="Pitluck S."/>
            <person name="Land M.L."/>
            <person name="Hauser L."/>
            <person name="Chang Y.-J."/>
            <person name="Jeffries C."/>
            <person name="Anderson I.J."/>
            <person name="Johnson E."/>
            <person name="Loganathan U."/>
            <person name="Mulhopadhyay B."/>
            <person name="Kyrpides N."/>
            <person name="Woyke T.J."/>
        </authorList>
    </citation>
    <scope>NUCLEOTIDE SEQUENCE [LARGE SCALE GENOMIC DNA]</scope>
    <source>
        <strain evidence="13 14">YK9</strain>
    </source>
</reference>
<dbReference type="eggNOG" id="COG0475">
    <property type="taxonomic scope" value="Bacteria"/>
</dbReference>
<dbReference type="InterPro" id="IPR038770">
    <property type="entry name" value="Na+/solute_symporter_sf"/>
</dbReference>
<evidence type="ECO:0000256" key="7">
    <source>
        <dbReference type="ARBA" id="ARBA00023053"/>
    </source>
</evidence>
<accession>E0I629</accession>
<keyword evidence="9 11" id="KW-0472">Membrane</keyword>
<keyword evidence="8" id="KW-0406">Ion transport</keyword>
<evidence type="ECO:0000259" key="12">
    <source>
        <dbReference type="Pfam" id="PF00999"/>
    </source>
</evidence>
<evidence type="ECO:0000256" key="10">
    <source>
        <dbReference type="ARBA" id="ARBA00023201"/>
    </source>
</evidence>
<feature type="transmembrane region" description="Helical" evidence="11">
    <location>
        <begin position="62"/>
        <end position="80"/>
    </location>
</feature>
<dbReference type="Pfam" id="PF00999">
    <property type="entry name" value="Na_H_Exchanger"/>
    <property type="match status" value="1"/>
</dbReference>
<evidence type="ECO:0000256" key="1">
    <source>
        <dbReference type="ARBA" id="ARBA00004141"/>
    </source>
</evidence>
<dbReference type="InterPro" id="IPR006153">
    <property type="entry name" value="Cation/H_exchanger_TM"/>
</dbReference>
<sequence>MNNKKGVMRLAIFLTLVMVIAATKLAGDLSVRIGQPSVLGKLLAGIVLGPAVLNWIEPSALIHDFSEIGVVLLMFIAGLETDLDQLRKNWKASFAVAIGGIVLPFIGGYGVAQAMGLANAQSIFIGLLLCATSVSISVQTLKEMNQLHSSEGTTILGAAVVDDVIVVLLLAVMMSLLGGESDVSLSMVFLKKAIFFVVIVLAGWFAIPYVMKRLSTIHVTEAVMSIALVFCFLFAYFAERMGVAAIIGAFAAGISISQTSFKHEVEHKVEPIAYTLFVPVFFVSIGLNISFAGLGSQLLFLLLITLTAIASKWIGGGLGARLTGFGNRASLSIGAGMISRGEVALIIATTGLEASLLPEQYFTSIVLVVILTTLVTPPLLKLMFRSDSEATAKDA</sequence>